<reference evidence="1 2" key="1">
    <citation type="journal article" date="2018" name="PLoS Genet.">
        <title>Population sequencing reveals clonal diversity and ancestral inbreeding in the grapevine cultivar Chardonnay.</title>
        <authorList>
            <person name="Roach M.J."/>
            <person name="Johnson D.L."/>
            <person name="Bohlmann J."/>
            <person name="van Vuuren H.J."/>
            <person name="Jones S.J."/>
            <person name="Pretorius I.S."/>
            <person name="Schmidt S.A."/>
            <person name="Borneman A.R."/>
        </authorList>
    </citation>
    <scope>NUCLEOTIDE SEQUENCE [LARGE SCALE GENOMIC DNA]</scope>
    <source>
        <strain evidence="2">cv. Chardonnay</strain>
        <tissue evidence="1">Leaf</tissue>
    </source>
</reference>
<name>A0A438ECT5_VITVI</name>
<accession>A0A438ECT5</accession>
<proteinExistence type="predicted"/>
<comment type="caution">
    <text evidence="1">The sequence shown here is derived from an EMBL/GenBank/DDBJ whole genome shotgun (WGS) entry which is preliminary data.</text>
</comment>
<evidence type="ECO:0000313" key="2">
    <source>
        <dbReference type="Proteomes" id="UP000288805"/>
    </source>
</evidence>
<dbReference type="AlphaFoldDB" id="A0A438ECT5"/>
<organism evidence="1 2">
    <name type="scientific">Vitis vinifera</name>
    <name type="common">Grape</name>
    <dbReference type="NCBI Taxonomy" id="29760"/>
    <lineage>
        <taxon>Eukaryota</taxon>
        <taxon>Viridiplantae</taxon>
        <taxon>Streptophyta</taxon>
        <taxon>Embryophyta</taxon>
        <taxon>Tracheophyta</taxon>
        <taxon>Spermatophyta</taxon>
        <taxon>Magnoliopsida</taxon>
        <taxon>eudicotyledons</taxon>
        <taxon>Gunneridae</taxon>
        <taxon>Pentapetalae</taxon>
        <taxon>rosids</taxon>
        <taxon>Vitales</taxon>
        <taxon>Vitaceae</taxon>
        <taxon>Viteae</taxon>
        <taxon>Vitis</taxon>
    </lineage>
</organism>
<protein>
    <submittedName>
        <fullName evidence="1">Uncharacterized protein</fullName>
    </submittedName>
</protein>
<dbReference type="Proteomes" id="UP000288805">
    <property type="component" value="Unassembled WGS sequence"/>
</dbReference>
<gene>
    <name evidence="1" type="ORF">CK203_111709</name>
</gene>
<evidence type="ECO:0000313" key="1">
    <source>
        <dbReference type="EMBL" id="RVW45646.1"/>
    </source>
</evidence>
<sequence>MDDSDTTCIRGDCEGIWVENQCMYLEQEEKPPTRRRCRGITRKSMIIKNRSRGVKPLIKYNPGGIYVGQTSMHLTSFLGVLAHTMVLIRYSSWGNVPIQVKNNLWDTIEVK</sequence>
<dbReference type="EMBL" id="QGNW01001321">
    <property type="protein sequence ID" value="RVW45646.1"/>
    <property type="molecule type" value="Genomic_DNA"/>
</dbReference>